<accession>A0A1H3YTR3</accession>
<feature type="domain" description="AMP-binding enzyme C-terminal" evidence="8">
    <location>
        <begin position="432"/>
        <end position="503"/>
    </location>
</feature>
<evidence type="ECO:0000259" key="8">
    <source>
        <dbReference type="Pfam" id="PF13193"/>
    </source>
</evidence>
<comment type="pathway">
    <text evidence="2">Lipid metabolism; fatty acid beta-oxidation.</text>
</comment>
<dbReference type="RefSeq" id="WP_092697602.1">
    <property type="nucleotide sequence ID" value="NZ_CAXIQX010000047.1"/>
</dbReference>
<protein>
    <recommendedName>
        <fullName evidence="5">Long-chain-fatty-acid--CoA ligase</fullName>
        <ecNumber evidence="4">6.2.1.3</ecNumber>
    </recommendedName>
    <alternativeName>
        <fullName evidence="6">Long-chain acyl-CoA synthetase</fullName>
    </alternativeName>
</protein>
<evidence type="ECO:0000256" key="3">
    <source>
        <dbReference type="ARBA" id="ARBA00022598"/>
    </source>
</evidence>
<dbReference type="CDD" id="cd04433">
    <property type="entry name" value="AFD_class_I"/>
    <property type="match status" value="1"/>
</dbReference>
<dbReference type="Gene3D" id="3.40.50.12780">
    <property type="entry name" value="N-terminal domain of ligase-like"/>
    <property type="match status" value="1"/>
</dbReference>
<proteinExistence type="predicted"/>
<evidence type="ECO:0000256" key="5">
    <source>
        <dbReference type="ARBA" id="ARBA00039545"/>
    </source>
</evidence>
<dbReference type="EMBL" id="FNQJ01000006">
    <property type="protein sequence ID" value="SEA14943.1"/>
    <property type="molecule type" value="Genomic_DNA"/>
</dbReference>
<dbReference type="AlphaFoldDB" id="A0A1H3YTR3"/>
<evidence type="ECO:0000256" key="1">
    <source>
        <dbReference type="ARBA" id="ARBA00004170"/>
    </source>
</evidence>
<dbReference type="GO" id="GO:0004467">
    <property type="term" value="F:long-chain fatty acid-CoA ligase activity"/>
    <property type="evidence" value="ECO:0007669"/>
    <property type="project" value="UniProtKB-EC"/>
</dbReference>
<dbReference type="SUPFAM" id="SSF56801">
    <property type="entry name" value="Acetyl-CoA synthetase-like"/>
    <property type="match status" value="1"/>
</dbReference>
<feature type="domain" description="AMP-dependent synthetase/ligase" evidence="7">
    <location>
        <begin position="3"/>
        <end position="382"/>
    </location>
</feature>
<dbReference type="InterPro" id="IPR050237">
    <property type="entry name" value="ATP-dep_AMP-bd_enzyme"/>
</dbReference>
<dbReference type="Pfam" id="PF00501">
    <property type="entry name" value="AMP-binding"/>
    <property type="match status" value="1"/>
</dbReference>
<keyword evidence="3" id="KW-0436">Ligase</keyword>
<dbReference type="GO" id="GO:0016020">
    <property type="term" value="C:membrane"/>
    <property type="evidence" value="ECO:0007669"/>
    <property type="project" value="UniProtKB-SubCell"/>
</dbReference>
<sequence length="534" mass="56206">MQARLAADPQAPAFVHGEGVTTVASLAHQVQCMAAWLRAAGIGPGDRVAVWLVNRVEWLALLMAAARIGATVAAVNTRYRREEVAHILRTSGARLLVTQLPHQRLDFLAILAGLDPAQVPDLQQVAVLGSGSAAPAGVADLAAGLAWRLVPLDWQPCALDTGPDDSDPDATVVLFSTSGTTKAPKLVMHPQRTLVDHALRCTAAYRLDAPGACLLTLLPLCGAFGLNSTLAAFAAGAPVVLPALFEADEAAALLARHAVTHCFGSDEMVRRLAESSEAAQPFASLRFFGFGAFTSNFTEIAQACCARGIPLHGLYGSSEVLAVFSAQAGDLPLAQRLEGGGMPVAGAQARIRIRDEATGQLLPSGQSGQIEIQAPSLFQGYFGNPAATEEAMHEGYFKTGDLGHLRPDGSLVFETRLGDAVRLGGNLVNPAEIEELLQRDPGVREAQVVAVPIQGQDRPVAFIVPEVGAGPDTAALLAPLRQSIASYKVPQRVWMLAAFPLTQGANGNKISRAQLRQMAQERLAAETAQPKEPA</sequence>
<dbReference type="PANTHER" id="PTHR43767:SF8">
    <property type="entry name" value="LONG-CHAIN-FATTY-ACID--COA LIGASE"/>
    <property type="match status" value="1"/>
</dbReference>
<gene>
    <name evidence="9" type="ORF">SAMN05421875_10652</name>
</gene>
<dbReference type="Gene3D" id="3.30.300.30">
    <property type="match status" value="1"/>
</dbReference>
<evidence type="ECO:0000256" key="6">
    <source>
        <dbReference type="ARBA" id="ARBA00042773"/>
    </source>
</evidence>
<dbReference type="STRING" id="592050.SAMN05421875_10652"/>
<comment type="subcellular location">
    <subcellularLocation>
        <location evidence="1">Membrane</location>
        <topology evidence="1">Peripheral membrane protein</topology>
    </subcellularLocation>
</comment>
<evidence type="ECO:0000313" key="9">
    <source>
        <dbReference type="EMBL" id="SEA14943.1"/>
    </source>
</evidence>
<evidence type="ECO:0000256" key="2">
    <source>
        <dbReference type="ARBA" id="ARBA00005005"/>
    </source>
</evidence>
<dbReference type="Pfam" id="PF13193">
    <property type="entry name" value="AMP-binding_C"/>
    <property type="match status" value="1"/>
</dbReference>
<reference evidence="10" key="1">
    <citation type="submission" date="2016-10" db="EMBL/GenBank/DDBJ databases">
        <authorList>
            <person name="Varghese N."/>
            <person name="Submissions S."/>
        </authorList>
    </citation>
    <scope>NUCLEOTIDE SEQUENCE [LARGE SCALE GENOMIC DNA]</scope>
    <source>
        <strain evidence="10">DSM 25157</strain>
    </source>
</reference>
<dbReference type="EC" id="6.2.1.3" evidence="4"/>
<evidence type="ECO:0000256" key="4">
    <source>
        <dbReference type="ARBA" id="ARBA00026121"/>
    </source>
</evidence>
<keyword evidence="10" id="KW-1185">Reference proteome</keyword>
<dbReference type="InterPro" id="IPR042099">
    <property type="entry name" value="ANL_N_sf"/>
</dbReference>
<organism evidence="9 10">
    <name type="scientific">Acidovorax soli</name>
    <dbReference type="NCBI Taxonomy" id="592050"/>
    <lineage>
        <taxon>Bacteria</taxon>
        <taxon>Pseudomonadati</taxon>
        <taxon>Pseudomonadota</taxon>
        <taxon>Betaproteobacteria</taxon>
        <taxon>Burkholderiales</taxon>
        <taxon>Comamonadaceae</taxon>
        <taxon>Acidovorax</taxon>
    </lineage>
</organism>
<dbReference type="InterPro" id="IPR000873">
    <property type="entry name" value="AMP-dep_synth/lig_dom"/>
</dbReference>
<dbReference type="Proteomes" id="UP000199002">
    <property type="component" value="Unassembled WGS sequence"/>
</dbReference>
<dbReference type="PANTHER" id="PTHR43767">
    <property type="entry name" value="LONG-CHAIN-FATTY-ACID--COA LIGASE"/>
    <property type="match status" value="1"/>
</dbReference>
<evidence type="ECO:0000259" key="7">
    <source>
        <dbReference type="Pfam" id="PF00501"/>
    </source>
</evidence>
<dbReference type="InterPro" id="IPR045851">
    <property type="entry name" value="AMP-bd_C_sf"/>
</dbReference>
<name>A0A1H3YTR3_9BURK</name>
<dbReference type="InterPro" id="IPR025110">
    <property type="entry name" value="AMP-bd_C"/>
</dbReference>
<evidence type="ECO:0000313" key="10">
    <source>
        <dbReference type="Proteomes" id="UP000199002"/>
    </source>
</evidence>